<evidence type="ECO:0000313" key="2">
    <source>
        <dbReference type="Proteomes" id="UP001596067"/>
    </source>
</evidence>
<comment type="caution">
    <text evidence="1">The sequence shown here is derived from an EMBL/GenBank/DDBJ whole genome shotgun (WGS) entry which is preliminary data.</text>
</comment>
<dbReference type="Pfam" id="PF11899">
    <property type="entry name" value="DUF3419"/>
    <property type="match status" value="1"/>
</dbReference>
<proteinExistence type="predicted"/>
<dbReference type="EMBL" id="JBHSOD010000010">
    <property type="protein sequence ID" value="MFC5885594.1"/>
    <property type="molecule type" value="Genomic_DNA"/>
</dbReference>
<name>A0ABW1EY03_9ACTN</name>
<reference evidence="2" key="1">
    <citation type="journal article" date="2019" name="Int. J. Syst. Evol. Microbiol.">
        <title>The Global Catalogue of Microorganisms (GCM) 10K type strain sequencing project: providing services to taxonomists for standard genome sequencing and annotation.</title>
        <authorList>
            <consortium name="The Broad Institute Genomics Platform"/>
            <consortium name="The Broad Institute Genome Sequencing Center for Infectious Disease"/>
            <person name="Wu L."/>
            <person name="Ma J."/>
        </authorList>
    </citation>
    <scope>NUCLEOTIDE SEQUENCE [LARGE SCALE GENOMIC DNA]</scope>
    <source>
        <strain evidence="2">CGMCC 4.1469</strain>
    </source>
</reference>
<dbReference type="InterPro" id="IPR029063">
    <property type="entry name" value="SAM-dependent_MTases_sf"/>
</dbReference>
<evidence type="ECO:0000313" key="1">
    <source>
        <dbReference type="EMBL" id="MFC5885594.1"/>
    </source>
</evidence>
<dbReference type="InterPro" id="IPR021829">
    <property type="entry name" value="DUF3419"/>
</dbReference>
<organism evidence="1 2">
    <name type="scientific">Kitasatospora aburaviensis</name>
    <dbReference type="NCBI Taxonomy" id="67265"/>
    <lineage>
        <taxon>Bacteria</taxon>
        <taxon>Bacillati</taxon>
        <taxon>Actinomycetota</taxon>
        <taxon>Actinomycetes</taxon>
        <taxon>Kitasatosporales</taxon>
        <taxon>Streptomycetaceae</taxon>
        <taxon>Kitasatospora</taxon>
    </lineage>
</organism>
<sequence length="326" mass="34308">MSATATARPATPWAEGRLLTVQPRCPRILFGRMYEDPAVELAAFPPPGAGARVLCIASAGDTAAALAAAGHQVTAVDLNPAQLDYARARLHYGAPAVAGAAERLLSAGRAAAGALLPAWRPSELERFLRLDDPAEQGEHWRRTLDGPGLRLLLTAALRPAGALAVGLRPAFRCVVPHRFDTVLRARLARGLARHPNAANPWAWRLLLGRERPGPDPLGAPDLPAASREVATADAAVAVPVVRLLIADVVEHLERSPAGHYDAVTLSNVLDGPGPAFARRLRAAVRHAVRPGGVAVLRSIREPGPAGPGAAAEDRSLLWGVVRVVQL</sequence>
<gene>
    <name evidence="1" type="ORF">ACFP0N_11495</name>
</gene>
<dbReference type="RefSeq" id="WP_313761756.1">
    <property type="nucleotide sequence ID" value="NZ_BAAAVH010000049.1"/>
</dbReference>
<dbReference type="Proteomes" id="UP001596067">
    <property type="component" value="Unassembled WGS sequence"/>
</dbReference>
<dbReference type="SUPFAM" id="SSF53335">
    <property type="entry name" value="S-adenosyl-L-methionine-dependent methyltransferases"/>
    <property type="match status" value="1"/>
</dbReference>
<protein>
    <submittedName>
        <fullName evidence="1">DUF3419 family protein</fullName>
    </submittedName>
</protein>
<accession>A0ABW1EY03</accession>
<dbReference type="Gene3D" id="3.40.50.150">
    <property type="entry name" value="Vaccinia Virus protein VP39"/>
    <property type="match status" value="2"/>
</dbReference>
<keyword evidence="2" id="KW-1185">Reference proteome</keyword>